<feature type="domain" description="F-box" evidence="1">
    <location>
        <begin position="9"/>
        <end position="40"/>
    </location>
</feature>
<dbReference type="InterPro" id="IPR001810">
    <property type="entry name" value="F-box_dom"/>
</dbReference>
<gene>
    <name evidence="2" type="ORF">CRE_22554</name>
</gene>
<dbReference type="Pfam" id="PF00646">
    <property type="entry name" value="F-box"/>
    <property type="match status" value="1"/>
</dbReference>
<sequence>MSTNPGLRIFKLPSIALNAVLNMMNPIELIALSFCSKSCYWKCKSFRNTSKMKKQVETFNLLFSWDNVIKLRFRTPSDMFEVEFEIEELIREKAKLKLKDAFVYDEAYCNAFEASYATTRFTSMDITKGNKLLKLLEKSLKSNGDTINNSYFSDPKTIPLYSLTLYNSNLEYLSSFQSWCAYLCNLFNVQPTTLSLNYWYLKADMIETIMDTYCDAENTPINRFELHSFSWYLGTIVDNYEQFLIPILERQNADSELRMLFYPLKSFNFDFNRLRIVSKCIEIKHSNWITFKQLLEFQSETVYLCRSNFLNSHFKNLVEKWRAGWTPKWKRLMVEFKENLDADSLVSGQSMTIGSEENHRRSYIEKNSLIKIYRFCKNIKTSKGDVVKLGYHIARLDKAIATITVENNRIGWFYIQSTEPDAEFTFCVTEHTFDLN</sequence>
<dbReference type="EMBL" id="DS268478">
    <property type="protein sequence ID" value="EFP08999.1"/>
    <property type="molecule type" value="Genomic_DNA"/>
</dbReference>
<keyword evidence="3" id="KW-1185">Reference proteome</keyword>
<dbReference type="PANTHER" id="PTHR21503:SF31">
    <property type="entry name" value="F-BOX DOMAIN-CONTAINING PROTEIN"/>
    <property type="match status" value="1"/>
</dbReference>
<protein>
    <recommendedName>
        <fullName evidence="1">F-box domain-containing protein</fullName>
    </recommendedName>
</protein>
<evidence type="ECO:0000313" key="2">
    <source>
        <dbReference type="EMBL" id="EFP08999.1"/>
    </source>
</evidence>
<dbReference type="InParanoid" id="E3MU42"/>
<reference evidence="2" key="1">
    <citation type="submission" date="2007-07" db="EMBL/GenBank/DDBJ databases">
        <title>PCAP assembly of the Caenorhabditis remanei genome.</title>
        <authorList>
            <consortium name="The Caenorhabditis remanei Sequencing Consortium"/>
            <person name="Wilson R.K."/>
        </authorList>
    </citation>
    <scope>NUCLEOTIDE SEQUENCE [LARGE SCALE GENOMIC DNA]</scope>
    <source>
        <strain evidence="2">PB4641</strain>
    </source>
</reference>
<dbReference type="Proteomes" id="UP000008281">
    <property type="component" value="Unassembled WGS sequence"/>
</dbReference>
<evidence type="ECO:0000313" key="3">
    <source>
        <dbReference type="Proteomes" id="UP000008281"/>
    </source>
</evidence>
<dbReference type="PANTHER" id="PTHR21503">
    <property type="entry name" value="F-BOX-CONTAINING HYPOTHETICAL PROTEIN C.ELEGANS"/>
    <property type="match status" value="1"/>
</dbReference>
<accession>E3MU42</accession>
<organism evidence="3">
    <name type="scientific">Caenorhabditis remanei</name>
    <name type="common">Caenorhabditis vulgaris</name>
    <dbReference type="NCBI Taxonomy" id="31234"/>
    <lineage>
        <taxon>Eukaryota</taxon>
        <taxon>Metazoa</taxon>
        <taxon>Ecdysozoa</taxon>
        <taxon>Nematoda</taxon>
        <taxon>Chromadorea</taxon>
        <taxon>Rhabditida</taxon>
        <taxon>Rhabditina</taxon>
        <taxon>Rhabditomorpha</taxon>
        <taxon>Rhabditoidea</taxon>
        <taxon>Rhabditidae</taxon>
        <taxon>Peloderinae</taxon>
        <taxon>Caenorhabditis</taxon>
    </lineage>
</organism>
<name>E3MU42_CAERE</name>
<evidence type="ECO:0000259" key="1">
    <source>
        <dbReference type="Pfam" id="PF00646"/>
    </source>
</evidence>
<dbReference type="AlphaFoldDB" id="E3MU42"/>
<dbReference type="OrthoDB" id="5911164at2759"/>
<dbReference type="HOGENOM" id="CLU_036540_0_0_1"/>
<proteinExistence type="predicted"/>